<comment type="similarity">
    <text evidence="3">Belongs to the HAD-like hydrolase superfamily. SerB family.</text>
</comment>
<keyword evidence="8" id="KW-0378">Hydrolase</keyword>
<protein>
    <recommendedName>
        <fullName evidence="5">Phosphoserine phosphatase</fullName>
        <ecNumber evidence="4">3.1.3.3</ecNumber>
    </recommendedName>
    <alternativeName>
        <fullName evidence="11">O-phosphoserine phosphohydrolase</fullName>
    </alternativeName>
</protein>
<evidence type="ECO:0000256" key="10">
    <source>
        <dbReference type="ARBA" id="ARBA00023299"/>
    </source>
</evidence>
<evidence type="ECO:0000256" key="11">
    <source>
        <dbReference type="ARBA" id="ARBA00031693"/>
    </source>
</evidence>
<accession>F6ZBF1</accession>
<dbReference type="Ensembl" id="ENSCINT00000026737.2">
    <property type="protein sequence ID" value="ENSCINP00000026491.2"/>
    <property type="gene ID" value="ENSCING00000009756.3"/>
</dbReference>
<dbReference type="Proteomes" id="UP000008144">
    <property type="component" value="Unassembled WGS sequence"/>
</dbReference>
<dbReference type="FunFam" id="3.40.50.1000:FF:000077">
    <property type="entry name" value="Phosphoserine phosphatase, chloroplastic"/>
    <property type="match status" value="1"/>
</dbReference>
<reference evidence="17" key="1">
    <citation type="journal article" date="2002" name="Science">
        <title>The draft genome of Ciona intestinalis: insights into chordate and vertebrate origins.</title>
        <authorList>
            <person name="Dehal P."/>
            <person name="Satou Y."/>
            <person name="Campbell R.K."/>
            <person name="Chapman J."/>
            <person name="Degnan B."/>
            <person name="De Tomaso A."/>
            <person name="Davidson B."/>
            <person name="Di Gregorio A."/>
            <person name="Gelpke M."/>
            <person name="Goodstein D.M."/>
            <person name="Harafuji N."/>
            <person name="Hastings K.E."/>
            <person name="Ho I."/>
            <person name="Hotta K."/>
            <person name="Huang W."/>
            <person name="Kawashima T."/>
            <person name="Lemaire P."/>
            <person name="Martinez D."/>
            <person name="Meinertzhagen I.A."/>
            <person name="Necula S."/>
            <person name="Nonaka M."/>
            <person name="Putnam N."/>
            <person name="Rash S."/>
            <person name="Saiga H."/>
            <person name="Satake M."/>
            <person name="Terry A."/>
            <person name="Yamada L."/>
            <person name="Wang H.G."/>
            <person name="Awazu S."/>
            <person name="Azumi K."/>
            <person name="Boore J."/>
            <person name="Branno M."/>
            <person name="Chin-Bow S."/>
            <person name="DeSantis R."/>
            <person name="Doyle S."/>
            <person name="Francino P."/>
            <person name="Keys D.N."/>
            <person name="Haga S."/>
            <person name="Hayashi H."/>
            <person name="Hino K."/>
            <person name="Imai K.S."/>
            <person name="Inaba K."/>
            <person name="Kano S."/>
            <person name="Kobayashi K."/>
            <person name="Kobayashi M."/>
            <person name="Lee B.I."/>
            <person name="Makabe K.W."/>
            <person name="Manohar C."/>
            <person name="Matassi G."/>
            <person name="Medina M."/>
            <person name="Mochizuki Y."/>
            <person name="Mount S."/>
            <person name="Morishita T."/>
            <person name="Miura S."/>
            <person name="Nakayama A."/>
            <person name="Nishizaka S."/>
            <person name="Nomoto H."/>
            <person name="Ohta F."/>
            <person name="Oishi K."/>
            <person name="Rigoutsos I."/>
            <person name="Sano M."/>
            <person name="Sasaki A."/>
            <person name="Sasakura Y."/>
            <person name="Shoguchi E."/>
            <person name="Shin-i T."/>
            <person name="Spagnuolo A."/>
            <person name="Stainier D."/>
            <person name="Suzuki M.M."/>
            <person name="Tassy O."/>
            <person name="Takatori N."/>
            <person name="Tokuoka M."/>
            <person name="Yagi K."/>
            <person name="Yoshizaki F."/>
            <person name="Wada S."/>
            <person name="Zhang C."/>
            <person name="Hyatt P.D."/>
            <person name="Larimer F."/>
            <person name="Detter C."/>
            <person name="Doggett N."/>
            <person name="Glavina T."/>
            <person name="Hawkins T."/>
            <person name="Richardson P."/>
            <person name="Lucas S."/>
            <person name="Kohara Y."/>
            <person name="Levine M."/>
            <person name="Satoh N."/>
            <person name="Rokhsar D.S."/>
        </authorList>
    </citation>
    <scope>NUCLEOTIDE SEQUENCE [LARGE SCALE GENOMIC DNA]</scope>
</reference>
<comment type="pathway">
    <text evidence="2">Amino-acid biosynthesis; L-serine biosynthesis; L-serine from 3-phospho-D-glycerate: step 3/3.</text>
</comment>
<dbReference type="Gene3D" id="3.40.50.1000">
    <property type="entry name" value="HAD superfamily/HAD-like"/>
    <property type="match status" value="1"/>
</dbReference>
<evidence type="ECO:0000256" key="1">
    <source>
        <dbReference type="ARBA" id="ARBA00001946"/>
    </source>
</evidence>
<dbReference type="GO" id="GO:0000287">
    <property type="term" value="F:magnesium ion binding"/>
    <property type="evidence" value="ECO:0000318"/>
    <property type="project" value="GO_Central"/>
</dbReference>
<dbReference type="Gene3D" id="1.10.150.210">
    <property type="entry name" value="Phosphoserine phosphatase, domain 2"/>
    <property type="match status" value="1"/>
</dbReference>
<evidence type="ECO:0000256" key="13">
    <source>
        <dbReference type="ARBA" id="ARBA00047405"/>
    </source>
</evidence>
<evidence type="ECO:0000256" key="5">
    <source>
        <dbReference type="ARBA" id="ARBA00015196"/>
    </source>
</evidence>
<evidence type="ECO:0000256" key="6">
    <source>
        <dbReference type="ARBA" id="ARBA00022605"/>
    </source>
</evidence>
<dbReference type="FunCoup" id="F6ZBF1">
    <property type="interactions" value="114"/>
</dbReference>
<dbReference type="GO" id="GO:0005737">
    <property type="term" value="C:cytoplasm"/>
    <property type="evidence" value="ECO:0000318"/>
    <property type="project" value="GO_Central"/>
</dbReference>
<comment type="function">
    <text evidence="12">Catalyzes the last irreversible step in the biosynthesis of L-serine from carbohydrates, the dephosphorylation of O-phospho-L-serine to L-serine. L-serine can then be used in protein synthesis, to produce other amino acids, in nucleotide metabolism or in glutathione synthesis, or can be racemized to D-serine, a neuromodulator. May also act on O-phospho-D-serine.</text>
</comment>
<feature type="active site" description="Nucleophile" evidence="15">
    <location>
        <position position="40"/>
    </location>
</feature>
<dbReference type="InterPro" id="IPR050582">
    <property type="entry name" value="HAD-like_SerB"/>
</dbReference>
<dbReference type="SUPFAM" id="SSF56784">
    <property type="entry name" value="HAD-like"/>
    <property type="match status" value="1"/>
</dbReference>
<dbReference type="InterPro" id="IPR004469">
    <property type="entry name" value="PSP"/>
</dbReference>
<evidence type="ECO:0000256" key="8">
    <source>
        <dbReference type="ARBA" id="ARBA00022801"/>
    </source>
</evidence>
<dbReference type="SFLD" id="SFLDG01129">
    <property type="entry name" value="C1.5:_HAD__Beta-PGM__Phosphata"/>
    <property type="match status" value="1"/>
</dbReference>
<keyword evidence="10" id="KW-0718">Serine biosynthesis</keyword>
<evidence type="ECO:0000256" key="15">
    <source>
        <dbReference type="PIRSR" id="PIRSR604469-1"/>
    </source>
</evidence>
<dbReference type="PANTHER" id="PTHR43344">
    <property type="entry name" value="PHOSPHOSERINE PHOSPHATASE"/>
    <property type="match status" value="1"/>
</dbReference>
<dbReference type="CDD" id="cd04309">
    <property type="entry name" value="HAD_PSP_eu"/>
    <property type="match status" value="1"/>
</dbReference>
<dbReference type="GO" id="GO:0006564">
    <property type="term" value="P:L-serine biosynthetic process"/>
    <property type="evidence" value="ECO:0000318"/>
    <property type="project" value="GO_Central"/>
</dbReference>
<reference evidence="16" key="3">
    <citation type="submission" date="2025-09" db="UniProtKB">
        <authorList>
            <consortium name="Ensembl"/>
        </authorList>
    </citation>
    <scope>IDENTIFICATION</scope>
</reference>
<keyword evidence="9" id="KW-0460">Magnesium</keyword>
<sequence>TCTFPKAHYSKTARFFNSTIMATKEAAINVWKNADAVCFDVDSTVCCDEGLDELAKYCGVADKVKEWTNKAMGGSVSFRESFRSRLEIVKPSTQTMKSFVESHPVQLSPSVKELVNKLHESGCNVYLVSGGMVEIIEPVAKLLNVPLSNVFANRLKYYFNGEYAGFDEDCPTSESGGKPRVIKELKQKFGYKKVVMIGDGVTDMEASPPADAFVGYGGNVVRPKVEENSAWFVTDFKEMMDEL</sequence>
<keyword evidence="17" id="KW-1185">Reference proteome</keyword>
<dbReference type="AlphaFoldDB" id="F6ZBF1"/>
<evidence type="ECO:0000313" key="16">
    <source>
        <dbReference type="Ensembl" id="ENSCINP00000026491.2"/>
    </source>
</evidence>
<dbReference type="OMA" id="ANYFIGF"/>
<dbReference type="Pfam" id="PF00702">
    <property type="entry name" value="Hydrolase"/>
    <property type="match status" value="1"/>
</dbReference>
<dbReference type="PANTHER" id="PTHR43344:SF2">
    <property type="entry name" value="PHOSPHOSERINE PHOSPHATASE"/>
    <property type="match status" value="1"/>
</dbReference>
<dbReference type="NCBIfam" id="TIGR01488">
    <property type="entry name" value="HAD-SF-IB"/>
    <property type="match status" value="1"/>
</dbReference>
<dbReference type="NCBIfam" id="TIGR00338">
    <property type="entry name" value="serB"/>
    <property type="match status" value="1"/>
</dbReference>
<dbReference type="InterPro" id="IPR036412">
    <property type="entry name" value="HAD-like_sf"/>
</dbReference>
<evidence type="ECO:0000256" key="9">
    <source>
        <dbReference type="ARBA" id="ARBA00022842"/>
    </source>
</evidence>
<dbReference type="UniPathway" id="UPA00135">
    <property type="reaction ID" value="UER00198"/>
</dbReference>
<keyword evidence="7" id="KW-0479">Metal-binding</keyword>
<dbReference type="EC" id="3.1.3.3" evidence="4"/>
<keyword evidence="6" id="KW-0028">Amino-acid biosynthesis</keyword>
<proteinExistence type="inferred from homology"/>
<comment type="catalytic activity">
    <reaction evidence="14">
        <text>O-phospho-L-serine + H2O = L-serine + phosphate</text>
        <dbReference type="Rhea" id="RHEA:21208"/>
        <dbReference type="ChEBI" id="CHEBI:15377"/>
        <dbReference type="ChEBI" id="CHEBI:33384"/>
        <dbReference type="ChEBI" id="CHEBI:43474"/>
        <dbReference type="ChEBI" id="CHEBI:57524"/>
        <dbReference type="EC" id="3.1.3.3"/>
    </reaction>
    <physiologicalReaction direction="left-to-right" evidence="14">
        <dbReference type="Rhea" id="RHEA:21209"/>
    </physiologicalReaction>
</comment>
<gene>
    <name evidence="16" type="primary">LOC100178245</name>
</gene>
<evidence type="ECO:0000256" key="4">
    <source>
        <dbReference type="ARBA" id="ARBA00012640"/>
    </source>
</evidence>
<evidence type="ECO:0000256" key="12">
    <source>
        <dbReference type="ARBA" id="ARBA00045329"/>
    </source>
</evidence>
<dbReference type="STRING" id="7719.ENSCINP00000026491"/>
<name>F6ZBF1_CIOIN</name>
<dbReference type="InParanoid" id="F6ZBF1"/>
<dbReference type="GeneTree" id="ENSGT00390000003115"/>
<feature type="active site" description="Proton donor" evidence="15">
    <location>
        <position position="42"/>
    </location>
</feature>
<evidence type="ECO:0000256" key="2">
    <source>
        <dbReference type="ARBA" id="ARBA00005135"/>
    </source>
</evidence>
<organism evidence="16 17">
    <name type="scientific">Ciona intestinalis</name>
    <name type="common">Transparent sea squirt</name>
    <name type="synonym">Ascidia intestinalis</name>
    <dbReference type="NCBI Taxonomy" id="7719"/>
    <lineage>
        <taxon>Eukaryota</taxon>
        <taxon>Metazoa</taxon>
        <taxon>Chordata</taxon>
        <taxon>Tunicata</taxon>
        <taxon>Ascidiacea</taxon>
        <taxon>Phlebobranchia</taxon>
        <taxon>Cionidae</taxon>
        <taxon>Ciona</taxon>
    </lineage>
</organism>
<evidence type="ECO:0000256" key="7">
    <source>
        <dbReference type="ARBA" id="ARBA00022723"/>
    </source>
</evidence>
<evidence type="ECO:0000313" key="17">
    <source>
        <dbReference type="Proteomes" id="UP000008144"/>
    </source>
</evidence>
<reference evidence="16" key="2">
    <citation type="submission" date="2025-08" db="UniProtKB">
        <authorList>
            <consortium name="Ensembl"/>
        </authorList>
    </citation>
    <scope>IDENTIFICATION</scope>
</reference>
<comment type="catalytic activity">
    <reaction evidence="13">
        <text>O-phospho-D-serine + H2O = D-serine + phosphate</text>
        <dbReference type="Rhea" id="RHEA:24873"/>
        <dbReference type="ChEBI" id="CHEBI:15377"/>
        <dbReference type="ChEBI" id="CHEBI:35247"/>
        <dbReference type="ChEBI" id="CHEBI:43474"/>
        <dbReference type="ChEBI" id="CHEBI:58680"/>
        <dbReference type="EC" id="3.1.3.3"/>
    </reaction>
    <physiologicalReaction direction="left-to-right" evidence="13">
        <dbReference type="Rhea" id="RHEA:24874"/>
    </physiologicalReaction>
</comment>
<evidence type="ECO:0000256" key="3">
    <source>
        <dbReference type="ARBA" id="ARBA00009184"/>
    </source>
</evidence>
<evidence type="ECO:0000256" key="14">
    <source>
        <dbReference type="ARBA" id="ARBA00049173"/>
    </source>
</evidence>
<dbReference type="HOGENOM" id="CLU_036368_2_1_1"/>
<dbReference type="InterPro" id="IPR023214">
    <property type="entry name" value="HAD_sf"/>
</dbReference>
<dbReference type="GO" id="GO:0036424">
    <property type="term" value="F:L-phosphoserine phosphatase activity"/>
    <property type="evidence" value="ECO:0000318"/>
    <property type="project" value="GO_Central"/>
</dbReference>
<comment type="cofactor">
    <cofactor evidence="1">
        <name>Mg(2+)</name>
        <dbReference type="ChEBI" id="CHEBI:18420"/>
    </cofactor>
</comment>
<dbReference type="SFLD" id="SFLDS00003">
    <property type="entry name" value="Haloacid_Dehalogenase"/>
    <property type="match status" value="1"/>
</dbReference>